<dbReference type="AlphaFoldDB" id="A0A9W9N547"/>
<reference evidence="3" key="2">
    <citation type="journal article" date="2023" name="IMA Fungus">
        <title>Comparative genomic study of the Penicillium genus elucidates a diverse pangenome and 15 lateral gene transfer events.</title>
        <authorList>
            <person name="Petersen C."/>
            <person name="Sorensen T."/>
            <person name="Nielsen M.R."/>
            <person name="Sondergaard T.E."/>
            <person name="Sorensen J.L."/>
            <person name="Fitzpatrick D.A."/>
            <person name="Frisvad J.C."/>
            <person name="Nielsen K.L."/>
        </authorList>
    </citation>
    <scope>NUCLEOTIDE SEQUENCE</scope>
    <source>
        <strain evidence="3">IBT 20477</strain>
    </source>
</reference>
<name>A0A9W9N547_9EURO</name>
<feature type="region of interest" description="Disordered" evidence="1">
    <location>
        <begin position="148"/>
        <end position="239"/>
    </location>
</feature>
<evidence type="ECO:0000313" key="4">
    <source>
        <dbReference type="Proteomes" id="UP001150942"/>
    </source>
</evidence>
<dbReference type="EMBL" id="JAPQKQ010000001">
    <property type="protein sequence ID" value="KAJ5213352.1"/>
    <property type="molecule type" value="Genomic_DNA"/>
</dbReference>
<feature type="compositionally biased region" description="Polar residues" evidence="1">
    <location>
        <begin position="182"/>
        <end position="197"/>
    </location>
</feature>
<keyword evidence="2" id="KW-0472">Membrane</keyword>
<feature type="compositionally biased region" description="Low complexity" evidence="1">
    <location>
        <begin position="148"/>
        <end position="163"/>
    </location>
</feature>
<evidence type="ECO:0000256" key="1">
    <source>
        <dbReference type="SAM" id="MobiDB-lite"/>
    </source>
</evidence>
<protein>
    <submittedName>
        <fullName evidence="3">Uncharacterized protein</fullName>
    </submittedName>
</protein>
<gene>
    <name evidence="3" type="ORF">N7449_000521</name>
</gene>
<feature type="transmembrane region" description="Helical" evidence="2">
    <location>
        <begin position="293"/>
        <end position="318"/>
    </location>
</feature>
<feature type="compositionally biased region" description="Basic and acidic residues" evidence="1">
    <location>
        <begin position="50"/>
        <end position="67"/>
    </location>
</feature>
<proteinExistence type="predicted"/>
<reference evidence="3" key="1">
    <citation type="submission" date="2022-11" db="EMBL/GenBank/DDBJ databases">
        <authorList>
            <person name="Petersen C."/>
        </authorList>
    </citation>
    <scope>NUCLEOTIDE SEQUENCE</scope>
    <source>
        <strain evidence="3">IBT 20477</strain>
    </source>
</reference>
<evidence type="ECO:0000313" key="3">
    <source>
        <dbReference type="EMBL" id="KAJ5213352.1"/>
    </source>
</evidence>
<evidence type="ECO:0000256" key="2">
    <source>
        <dbReference type="SAM" id="Phobius"/>
    </source>
</evidence>
<organism evidence="3 4">
    <name type="scientific">Penicillium cf. viridicatum</name>
    <dbReference type="NCBI Taxonomy" id="2972119"/>
    <lineage>
        <taxon>Eukaryota</taxon>
        <taxon>Fungi</taxon>
        <taxon>Dikarya</taxon>
        <taxon>Ascomycota</taxon>
        <taxon>Pezizomycotina</taxon>
        <taxon>Eurotiomycetes</taxon>
        <taxon>Eurotiomycetidae</taxon>
        <taxon>Eurotiales</taxon>
        <taxon>Aspergillaceae</taxon>
        <taxon>Penicillium</taxon>
    </lineage>
</organism>
<keyword evidence="2" id="KW-0812">Transmembrane</keyword>
<keyword evidence="4" id="KW-1185">Reference proteome</keyword>
<feature type="compositionally biased region" description="Low complexity" evidence="1">
    <location>
        <begin position="1"/>
        <end position="12"/>
    </location>
</feature>
<keyword evidence="2" id="KW-1133">Transmembrane helix</keyword>
<sequence length="323" mass="35192">MHPSSSSSSSSSPPSPPPPSSFGRRLHPSRLRLLSKHRPAPLKSCLAASDSDRDSTPSEEPRVRKTVHFPEDKLFLERVRTIPARKDRDRKTIFKKGQVAETKSFLLYTSNPSGSNQRFLSKLPGSDGPRYERHSQWMSVVRARQLAAAYSSQPRSPQSAPSSDESTFDMASLKDALPEPASGSSPHGSAFDMSSLTDALPDPNDTFDMRSLMDALPEPDGSPRGFASDMSSLKRALPDPDTPSEVSSLALAPKSVVAPHYCNLPAEVHVRAVHTHVQVGPFSATCFYNLCGLYLLLGFCFPCLAPALYAALVLLFIYGTCFL</sequence>
<dbReference type="Proteomes" id="UP001150942">
    <property type="component" value="Unassembled WGS sequence"/>
</dbReference>
<dbReference type="OrthoDB" id="4368134at2759"/>
<accession>A0A9W9N547</accession>
<feature type="region of interest" description="Disordered" evidence="1">
    <location>
        <begin position="1"/>
        <end position="67"/>
    </location>
</feature>
<feature type="compositionally biased region" description="Basic residues" evidence="1">
    <location>
        <begin position="24"/>
        <end position="40"/>
    </location>
</feature>
<comment type="caution">
    <text evidence="3">The sequence shown here is derived from an EMBL/GenBank/DDBJ whole genome shotgun (WGS) entry which is preliminary data.</text>
</comment>